<accession>F4WZ83</accession>
<keyword evidence="3" id="KW-1185">Reference proteome</keyword>
<feature type="region of interest" description="Disordered" evidence="1">
    <location>
        <begin position="125"/>
        <end position="170"/>
    </location>
</feature>
<dbReference type="EMBL" id="GL888470">
    <property type="protein sequence ID" value="EGI60472.1"/>
    <property type="molecule type" value="Genomic_DNA"/>
</dbReference>
<reference evidence="2" key="1">
    <citation type="submission" date="2011-02" db="EMBL/GenBank/DDBJ databases">
        <title>The genome of the leaf-cutting ant Acromyrmex echinatior suggests key adaptations to social evolution and fungus farming.</title>
        <authorList>
            <person name="Nygaard S."/>
            <person name="Zhang G."/>
        </authorList>
    </citation>
    <scope>NUCLEOTIDE SEQUENCE</scope>
</reference>
<name>F4WZ83_ACREC</name>
<proteinExistence type="predicted"/>
<evidence type="ECO:0000313" key="3">
    <source>
        <dbReference type="Proteomes" id="UP000007755"/>
    </source>
</evidence>
<evidence type="ECO:0000313" key="2">
    <source>
        <dbReference type="EMBL" id="EGI60472.1"/>
    </source>
</evidence>
<dbReference type="Proteomes" id="UP000007755">
    <property type="component" value="Unassembled WGS sequence"/>
</dbReference>
<evidence type="ECO:0000256" key="1">
    <source>
        <dbReference type="SAM" id="MobiDB-lite"/>
    </source>
</evidence>
<gene>
    <name evidence="2" type="ORF">G5I_11297</name>
</gene>
<feature type="compositionally biased region" description="Basic and acidic residues" evidence="1">
    <location>
        <begin position="140"/>
        <end position="170"/>
    </location>
</feature>
<dbReference type="InParanoid" id="F4WZ83"/>
<protein>
    <submittedName>
        <fullName evidence="2">Uncharacterized protein</fullName>
    </submittedName>
</protein>
<dbReference type="AlphaFoldDB" id="F4WZ83"/>
<sequence length="306" mass="34188">MVIDGQTFDSGIPRIDYPSILKAHSGYCTIKRTSFAAMQILNFEKKNYDTPLRDITKYFTRIVAYSTTAKEVRHGRYMHGTTVNFSLLQCETCTLPPTTDAYNRGSSSYASLTGVQLTRVVSPVNKRAPSNGGAFAKGESSTEKISRATDERAGTEAHVKSQSSDEQRTRRRTDSLRWDLAILWASAALCGVARTSSYAYIQHRGGGNPDDADSSVAAHLRALLTYCLFSWYLETVSPPEFALYFNIAMHWIKWFITKVKSVKPISSVLCALYVAYNGFSRESSFATAVKFFSMIVYRQALSKDIM</sequence>
<organism evidence="3">
    <name type="scientific">Acromyrmex echinatior</name>
    <name type="common">Panamanian leafcutter ant</name>
    <name type="synonym">Acromyrmex octospinosus echinatior</name>
    <dbReference type="NCBI Taxonomy" id="103372"/>
    <lineage>
        <taxon>Eukaryota</taxon>
        <taxon>Metazoa</taxon>
        <taxon>Ecdysozoa</taxon>
        <taxon>Arthropoda</taxon>
        <taxon>Hexapoda</taxon>
        <taxon>Insecta</taxon>
        <taxon>Pterygota</taxon>
        <taxon>Neoptera</taxon>
        <taxon>Endopterygota</taxon>
        <taxon>Hymenoptera</taxon>
        <taxon>Apocrita</taxon>
        <taxon>Aculeata</taxon>
        <taxon>Formicoidea</taxon>
        <taxon>Formicidae</taxon>
        <taxon>Myrmicinae</taxon>
        <taxon>Acromyrmex</taxon>
    </lineage>
</organism>